<feature type="transmembrane region" description="Helical" evidence="5">
    <location>
        <begin position="445"/>
        <end position="468"/>
    </location>
</feature>
<protein>
    <recommendedName>
        <fullName evidence="6">Cationic amino acid transporter C-terminal domain-containing protein</fullName>
    </recommendedName>
</protein>
<comment type="subcellular location">
    <subcellularLocation>
        <location evidence="1">Membrane</location>
        <topology evidence="1">Multi-pass membrane protein</topology>
    </subcellularLocation>
</comment>
<feature type="transmembrane region" description="Helical" evidence="5">
    <location>
        <begin position="159"/>
        <end position="178"/>
    </location>
</feature>
<dbReference type="Gene3D" id="1.20.1740.10">
    <property type="entry name" value="Amino acid/polyamine transporter I"/>
    <property type="match status" value="1"/>
</dbReference>
<name>A0A7S2S4X5_9STRA</name>
<dbReference type="GO" id="GO:0016020">
    <property type="term" value="C:membrane"/>
    <property type="evidence" value="ECO:0007669"/>
    <property type="project" value="UniProtKB-SubCell"/>
</dbReference>
<dbReference type="AlphaFoldDB" id="A0A7S2S4X5"/>
<evidence type="ECO:0000256" key="1">
    <source>
        <dbReference type="ARBA" id="ARBA00004141"/>
    </source>
</evidence>
<feature type="transmembrane region" description="Helical" evidence="5">
    <location>
        <begin position="504"/>
        <end position="524"/>
    </location>
</feature>
<dbReference type="Pfam" id="PF13520">
    <property type="entry name" value="AA_permease_2"/>
    <property type="match status" value="1"/>
</dbReference>
<feature type="transmembrane region" description="Helical" evidence="5">
    <location>
        <begin position="30"/>
        <end position="58"/>
    </location>
</feature>
<evidence type="ECO:0000256" key="4">
    <source>
        <dbReference type="ARBA" id="ARBA00023136"/>
    </source>
</evidence>
<keyword evidence="3 5" id="KW-1133">Transmembrane helix</keyword>
<dbReference type="InterPro" id="IPR029485">
    <property type="entry name" value="CAT_C"/>
</dbReference>
<feature type="transmembrane region" description="Helical" evidence="5">
    <location>
        <begin position="95"/>
        <end position="113"/>
    </location>
</feature>
<evidence type="ECO:0000313" key="7">
    <source>
        <dbReference type="EMBL" id="CAD9689687.1"/>
    </source>
</evidence>
<dbReference type="EMBL" id="HBHK01016517">
    <property type="protein sequence ID" value="CAD9689687.1"/>
    <property type="molecule type" value="Transcribed_RNA"/>
</dbReference>
<feature type="transmembrane region" description="Helical" evidence="5">
    <location>
        <begin position="273"/>
        <end position="298"/>
    </location>
</feature>
<evidence type="ECO:0000256" key="2">
    <source>
        <dbReference type="ARBA" id="ARBA00022692"/>
    </source>
</evidence>
<accession>A0A7S2S4X5</accession>
<feature type="transmembrane region" description="Helical" evidence="5">
    <location>
        <begin position="64"/>
        <end position="83"/>
    </location>
</feature>
<feature type="transmembrane region" description="Helical" evidence="5">
    <location>
        <begin position="318"/>
        <end position="341"/>
    </location>
</feature>
<evidence type="ECO:0000256" key="5">
    <source>
        <dbReference type="SAM" id="Phobius"/>
    </source>
</evidence>
<dbReference type="PIRSF" id="PIRSF006060">
    <property type="entry name" value="AA_transporter"/>
    <property type="match status" value="1"/>
</dbReference>
<dbReference type="PANTHER" id="PTHR43243">
    <property type="entry name" value="INNER MEMBRANE TRANSPORTER YGJI-RELATED"/>
    <property type="match status" value="1"/>
</dbReference>
<feature type="transmembrane region" description="Helical" evidence="5">
    <location>
        <begin position="395"/>
        <end position="414"/>
    </location>
</feature>
<gene>
    <name evidence="7" type="ORF">QSP1433_LOCUS10333</name>
</gene>
<evidence type="ECO:0000256" key="3">
    <source>
        <dbReference type="ARBA" id="ARBA00022989"/>
    </source>
</evidence>
<sequence length="554" mass="59927">MGLTKLISRKPLWVYEQEAQSSELKPTYGFFSLLAIGIGGTVGSGIFVLCGTIANTMAGPATSLAWLIAGFCCAITALAYCEISAMLCTCGSTYAFSYHGLGEIFAVVAAWLITLEYGVSGAAVARSWGDKVAYWFMQNKWTDCTADNCFINKLAGTQINPAACLLSCLVVTVILSGVKIEKLAVNIMTTIKMLLVLFVTITGCFYFNSDNLTPFIPGPGEYPDGSTDHDSFMGGMSGILLGATSAFFGFIGFDEISCMTGEALRPKRDIPVVILLTIGTLIVLYFAISLVLVGMVPYDKIDQDEGFGSAFVYVGADWAMQITLVGEILFVLPTVVLVAYLPESRIIYSVSQDGHLPRILSRVKPDGTIFNAGLVSGVSMTVIATLVPFKNLNDLISGGILLSFIFTNSSLIMIRTKQQGRVPLLTMVISMLVACLIANKCDVKQTIPLVFLVIFCTIAIGSLCFMCFKYSFKSTLDTFKVPFVPVVPALAIAVNWFLLTQLSFLGMGLIFALVGLALICYFSYGYSRSANFDMITDHAQIDPEIVGEPQQKKF</sequence>
<organism evidence="7">
    <name type="scientific">Mucochytrium quahogii</name>
    <dbReference type="NCBI Taxonomy" id="96639"/>
    <lineage>
        <taxon>Eukaryota</taxon>
        <taxon>Sar</taxon>
        <taxon>Stramenopiles</taxon>
        <taxon>Bigyra</taxon>
        <taxon>Labyrinthulomycetes</taxon>
        <taxon>Thraustochytrida</taxon>
        <taxon>Thraustochytriidae</taxon>
        <taxon>Mucochytrium</taxon>
    </lineage>
</organism>
<feature type="transmembrane region" description="Helical" evidence="5">
    <location>
        <begin position="480"/>
        <end position="498"/>
    </location>
</feature>
<dbReference type="Pfam" id="PF13906">
    <property type="entry name" value="AA_permease_C"/>
    <property type="match status" value="1"/>
</dbReference>
<feature type="domain" description="Cationic amino acid transporter C-terminal" evidence="6">
    <location>
        <begin position="479"/>
        <end position="528"/>
    </location>
</feature>
<proteinExistence type="predicted"/>
<keyword evidence="4 5" id="KW-0472">Membrane</keyword>
<feature type="transmembrane region" description="Helical" evidence="5">
    <location>
        <begin position="232"/>
        <end position="253"/>
    </location>
</feature>
<feature type="transmembrane region" description="Helical" evidence="5">
    <location>
        <begin position="368"/>
        <end position="389"/>
    </location>
</feature>
<evidence type="ECO:0000259" key="6">
    <source>
        <dbReference type="Pfam" id="PF13906"/>
    </source>
</evidence>
<reference evidence="7" key="1">
    <citation type="submission" date="2021-01" db="EMBL/GenBank/DDBJ databases">
        <authorList>
            <person name="Corre E."/>
            <person name="Pelletier E."/>
            <person name="Niang G."/>
            <person name="Scheremetjew M."/>
            <person name="Finn R."/>
            <person name="Kale V."/>
            <person name="Holt S."/>
            <person name="Cochrane G."/>
            <person name="Meng A."/>
            <person name="Brown T."/>
            <person name="Cohen L."/>
        </authorList>
    </citation>
    <scope>NUCLEOTIDE SEQUENCE</scope>
    <source>
        <strain evidence="7">NY070348D</strain>
    </source>
</reference>
<dbReference type="PANTHER" id="PTHR43243:SF82">
    <property type="entry name" value="CATIONIC AMINO ACID TRANSPORTER C-TERMINAL DOMAIN-CONTAINING PROTEIN"/>
    <property type="match status" value="1"/>
</dbReference>
<feature type="transmembrane region" description="Helical" evidence="5">
    <location>
        <begin position="190"/>
        <end position="208"/>
    </location>
</feature>
<dbReference type="GO" id="GO:0015171">
    <property type="term" value="F:amino acid transmembrane transporter activity"/>
    <property type="evidence" value="ECO:0007669"/>
    <property type="project" value="TreeGrafter"/>
</dbReference>
<dbReference type="InterPro" id="IPR002293">
    <property type="entry name" value="AA/rel_permease1"/>
</dbReference>
<keyword evidence="2 5" id="KW-0812">Transmembrane</keyword>
<feature type="transmembrane region" description="Helical" evidence="5">
    <location>
        <begin position="421"/>
        <end position="439"/>
    </location>
</feature>